<reference evidence="2 3" key="1">
    <citation type="submission" date="2018-05" db="EMBL/GenBank/DDBJ databases">
        <title>Zavarzinia sp. HR-AS.</title>
        <authorList>
            <person name="Lee Y."/>
            <person name="Jeon C.O."/>
        </authorList>
    </citation>
    <scope>NUCLEOTIDE SEQUENCE [LARGE SCALE GENOMIC DNA]</scope>
    <source>
        <strain evidence="2 3">HR-AS</strain>
    </source>
</reference>
<dbReference type="PROSITE" id="PS51257">
    <property type="entry name" value="PROKAR_LIPOPROTEIN"/>
    <property type="match status" value="1"/>
</dbReference>
<evidence type="ECO:0000313" key="3">
    <source>
        <dbReference type="Proteomes" id="UP000245461"/>
    </source>
</evidence>
<proteinExistence type="predicted"/>
<evidence type="ECO:0000313" key="2">
    <source>
        <dbReference type="EMBL" id="PWR17690.1"/>
    </source>
</evidence>
<dbReference type="Proteomes" id="UP000245461">
    <property type="component" value="Unassembled WGS sequence"/>
</dbReference>
<protein>
    <recommendedName>
        <fullName evidence="4">Secreted protein</fullName>
    </recommendedName>
</protein>
<keyword evidence="1" id="KW-0732">Signal</keyword>
<evidence type="ECO:0008006" key="4">
    <source>
        <dbReference type="Google" id="ProtNLM"/>
    </source>
</evidence>
<accession>A0A317DUN7</accession>
<dbReference type="EMBL" id="QGLE01000021">
    <property type="protein sequence ID" value="PWR17690.1"/>
    <property type="molecule type" value="Genomic_DNA"/>
</dbReference>
<keyword evidence="3" id="KW-1185">Reference proteome</keyword>
<dbReference type="RefSeq" id="WP_133251665.1">
    <property type="nucleotide sequence ID" value="NZ_QGLE01000021.1"/>
</dbReference>
<organism evidence="2 3">
    <name type="scientific">Zavarzinia aquatilis</name>
    <dbReference type="NCBI Taxonomy" id="2211142"/>
    <lineage>
        <taxon>Bacteria</taxon>
        <taxon>Pseudomonadati</taxon>
        <taxon>Pseudomonadota</taxon>
        <taxon>Alphaproteobacteria</taxon>
        <taxon>Rhodospirillales</taxon>
        <taxon>Zavarziniaceae</taxon>
        <taxon>Zavarzinia</taxon>
    </lineage>
</organism>
<comment type="caution">
    <text evidence="2">The sequence shown here is derived from an EMBL/GenBank/DDBJ whole genome shotgun (WGS) entry which is preliminary data.</text>
</comment>
<feature type="signal peptide" evidence="1">
    <location>
        <begin position="1"/>
        <end position="18"/>
    </location>
</feature>
<sequence>MRGLPLILLLWTTGCAGAVVAVEPPACPVAGDAVADELAAAGGCGALPATCAWLGRLKAHCDKVEILRGG</sequence>
<dbReference type="AlphaFoldDB" id="A0A317DUN7"/>
<name>A0A317DUN7_9PROT</name>
<feature type="chain" id="PRO_5016233733" description="Secreted protein" evidence="1">
    <location>
        <begin position="19"/>
        <end position="70"/>
    </location>
</feature>
<gene>
    <name evidence="2" type="ORF">DKG74_20595</name>
</gene>
<evidence type="ECO:0000256" key="1">
    <source>
        <dbReference type="SAM" id="SignalP"/>
    </source>
</evidence>